<gene>
    <name evidence="2" type="ORF">ACFSQT_16620</name>
</gene>
<sequence length="157" mass="17815">MTAVIEHSKKHRASMTGKWPWMIDPQSLLPHDKYDLDSIARIVDAGYPAVAPILDELLEWTADGNWPVARPIADFLVTAGTPLIDPISRILQGTDGTQKWHCINSIVQRLPMDVLRGLEEDLRRLADHPSENDRREEADIEAREVLLRLEPDHGMKL</sequence>
<dbReference type="CDD" id="cd11743">
    <property type="entry name" value="Cthe_2751_like"/>
    <property type="match status" value="1"/>
</dbReference>
<dbReference type="InterPro" id="IPR031837">
    <property type="entry name" value="DUF5071"/>
</dbReference>
<evidence type="ECO:0000259" key="1">
    <source>
        <dbReference type="Pfam" id="PF16804"/>
    </source>
</evidence>
<evidence type="ECO:0000313" key="2">
    <source>
        <dbReference type="EMBL" id="MFD2054653.1"/>
    </source>
</evidence>
<keyword evidence="3" id="KW-1185">Reference proteome</keyword>
<dbReference type="Pfam" id="PF16804">
    <property type="entry name" value="DUF5071"/>
    <property type="match status" value="1"/>
</dbReference>
<feature type="domain" description="DUF5071" evidence="1">
    <location>
        <begin position="28"/>
        <end position="146"/>
    </location>
</feature>
<comment type="caution">
    <text evidence="2">The sequence shown here is derived from an EMBL/GenBank/DDBJ whole genome shotgun (WGS) entry which is preliminary data.</text>
</comment>
<proteinExistence type="predicted"/>
<dbReference type="InterPro" id="IPR038692">
    <property type="entry name" value="Cthe_2751_sf"/>
</dbReference>
<protein>
    <submittedName>
        <fullName evidence="2">DUF5071 domain-containing protein</fullName>
    </submittedName>
</protein>
<evidence type="ECO:0000313" key="3">
    <source>
        <dbReference type="Proteomes" id="UP001597349"/>
    </source>
</evidence>
<dbReference type="Proteomes" id="UP001597349">
    <property type="component" value="Unassembled WGS sequence"/>
</dbReference>
<organism evidence="2 3">
    <name type="scientific">Mesorhizobium calcicola</name>
    <dbReference type="NCBI Taxonomy" id="1300310"/>
    <lineage>
        <taxon>Bacteria</taxon>
        <taxon>Pseudomonadati</taxon>
        <taxon>Pseudomonadota</taxon>
        <taxon>Alphaproteobacteria</taxon>
        <taxon>Hyphomicrobiales</taxon>
        <taxon>Phyllobacteriaceae</taxon>
        <taxon>Mesorhizobium</taxon>
    </lineage>
</organism>
<accession>A0ABW4WEX5</accession>
<dbReference type="Gene3D" id="1.25.40.750">
    <property type="entry name" value="Domain of unknown function DUF5071"/>
    <property type="match status" value="1"/>
</dbReference>
<dbReference type="RefSeq" id="WP_379020396.1">
    <property type="nucleotide sequence ID" value="NZ_JBHUGY010000026.1"/>
</dbReference>
<dbReference type="EMBL" id="JBHUGY010000026">
    <property type="protein sequence ID" value="MFD2054653.1"/>
    <property type="molecule type" value="Genomic_DNA"/>
</dbReference>
<name>A0ABW4WEX5_9HYPH</name>
<reference evidence="3" key="1">
    <citation type="journal article" date="2019" name="Int. J. Syst. Evol. Microbiol.">
        <title>The Global Catalogue of Microorganisms (GCM) 10K type strain sequencing project: providing services to taxonomists for standard genome sequencing and annotation.</title>
        <authorList>
            <consortium name="The Broad Institute Genomics Platform"/>
            <consortium name="The Broad Institute Genome Sequencing Center for Infectious Disease"/>
            <person name="Wu L."/>
            <person name="Ma J."/>
        </authorList>
    </citation>
    <scope>NUCLEOTIDE SEQUENCE [LARGE SCALE GENOMIC DNA]</scope>
    <source>
        <strain evidence="3">CGMCC 1.16226</strain>
    </source>
</reference>